<comment type="caution">
    <text evidence="3">The sequence shown here is derived from an EMBL/GenBank/DDBJ whole genome shotgun (WGS) entry which is preliminary data.</text>
</comment>
<name>A0ABV9RDT9_9PSEU</name>
<keyword evidence="2" id="KW-0472">Membrane</keyword>
<sequence>MAFDIDVVPHRGPAMERLPEPRPGPLTDREREALAQLTAHESAADPDFARRLGARPPRRGGRVPWLVAAVLAVIGVALLLVPGPWVLAGVATLVIVVVPVALIAWALGQGDRPPM</sequence>
<feature type="transmembrane region" description="Helical" evidence="2">
    <location>
        <begin position="87"/>
        <end position="107"/>
    </location>
</feature>
<keyword evidence="2" id="KW-0812">Transmembrane</keyword>
<feature type="transmembrane region" description="Helical" evidence="2">
    <location>
        <begin position="63"/>
        <end position="81"/>
    </location>
</feature>
<keyword evidence="4" id="KW-1185">Reference proteome</keyword>
<keyword evidence="2" id="KW-1133">Transmembrane helix</keyword>
<gene>
    <name evidence="3" type="ORF">ACFPEL_03740</name>
</gene>
<evidence type="ECO:0000313" key="3">
    <source>
        <dbReference type="EMBL" id="MFC4831517.1"/>
    </source>
</evidence>
<evidence type="ECO:0000313" key="4">
    <source>
        <dbReference type="Proteomes" id="UP001595909"/>
    </source>
</evidence>
<feature type="region of interest" description="Disordered" evidence="1">
    <location>
        <begin position="1"/>
        <end position="27"/>
    </location>
</feature>
<dbReference type="InterPro" id="IPR021401">
    <property type="entry name" value="DUF3040"/>
</dbReference>
<evidence type="ECO:0000256" key="2">
    <source>
        <dbReference type="SAM" id="Phobius"/>
    </source>
</evidence>
<dbReference type="Proteomes" id="UP001595909">
    <property type="component" value="Unassembled WGS sequence"/>
</dbReference>
<dbReference type="Pfam" id="PF11239">
    <property type="entry name" value="DUF3040"/>
    <property type="match status" value="1"/>
</dbReference>
<evidence type="ECO:0000256" key="1">
    <source>
        <dbReference type="SAM" id="MobiDB-lite"/>
    </source>
</evidence>
<dbReference type="EMBL" id="JBHSIM010000005">
    <property type="protein sequence ID" value="MFC4831517.1"/>
    <property type="molecule type" value="Genomic_DNA"/>
</dbReference>
<reference evidence="4" key="1">
    <citation type="journal article" date="2019" name="Int. J. Syst. Evol. Microbiol.">
        <title>The Global Catalogue of Microorganisms (GCM) 10K type strain sequencing project: providing services to taxonomists for standard genome sequencing and annotation.</title>
        <authorList>
            <consortium name="The Broad Institute Genomics Platform"/>
            <consortium name="The Broad Institute Genome Sequencing Center for Infectious Disease"/>
            <person name="Wu L."/>
            <person name="Ma J."/>
        </authorList>
    </citation>
    <scope>NUCLEOTIDE SEQUENCE [LARGE SCALE GENOMIC DNA]</scope>
    <source>
        <strain evidence="4">CCUG 50347</strain>
    </source>
</reference>
<feature type="compositionally biased region" description="Basic and acidic residues" evidence="1">
    <location>
        <begin position="7"/>
        <end position="20"/>
    </location>
</feature>
<protein>
    <submittedName>
        <fullName evidence="3">DUF3040 domain-containing protein</fullName>
    </submittedName>
</protein>
<accession>A0ABV9RDT9</accession>
<proteinExistence type="predicted"/>
<organism evidence="3 4">
    <name type="scientific">Actinomycetospora chibensis</name>
    <dbReference type="NCBI Taxonomy" id="663606"/>
    <lineage>
        <taxon>Bacteria</taxon>
        <taxon>Bacillati</taxon>
        <taxon>Actinomycetota</taxon>
        <taxon>Actinomycetes</taxon>
        <taxon>Pseudonocardiales</taxon>
        <taxon>Pseudonocardiaceae</taxon>
        <taxon>Actinomycetospora</taxon>
    </lineage>
</organism>